<evidence type="ECO:0000313" key="2">
    <source>
        <dbReference type="Proteomes" id="UP000008229"/>
    </source>
</evidence>
<dbReference type="EMBL" id="CP001854">
    <property type="protein sequence ID" value="ADB52754.1"/>
    <property type="molecule type" value="Genomic_DNA"/>
</dbReference>
<accession>D3F6V6</accession>
<sequence length="319" mass="34768">MTAARRAALRAALVEAGRGKPVAPYTLDEAMTFFCPQENVEGLDLPLVRDFQGWVREEHEPSTEGDRAILLLLPCQPRKPYALAPEHLAINGALLAAGFAPTGRGDWPKQLDTDVAPELRSNAPLLRDGLRIDRAVISEPFGLVPYEAIYHWHGVLSPCARYDDPGLFEHRGLGAPWREDSTSVARADGTHRWGDAERAAYVEAHNRLATEIAAALERLASHYDAIVSYTTTTLTHRSFLADHAGRRAVRLPNARTAGGVHRRLVGVNDLVPGLVEILPAPADLDALRAASGRRLPQELLSDPLLLDRLVARVDALAAA</sequence>
<dbReference type="SUPFAM" id="SSF52141">
    <property type="entry name" value="Uracil-DNA glycosylase-like"/>
    <property type="match status" value="1"/>
</dbReference>
<dbReference type="Proteomes" id="UP000008229">
    <property type="component" value="Chromosome"/>
</dbReference>
<name>D3F6V6_CONWI</name>
<dbReference type="RefSeq" id="WP_012935805.1">
    <property type="nucleotide sequence ID" value="NC_013739.1"/>
</dbReference>
<dbReference type="AlphaFoldDB" id="D3F6V6"/>
<protein>
    <submittedName>
        <fullName evidence="1">Uncharacterized protein</fullName>
    </submittedName>
</protein>
<keyword evidence="2" id="KW-1185">Reference proteome</keyword>
<reference evidence="1 2" key="1">
    <citation type="journal article" date="2010" name="Stand. Genomic Sci.">
        <title>Complete genome sequence of Conexibacter woesei type strain (ID131577).</title>
        <authorList>
            <person name="Pukall R."/>
            <person name="Lapidus A."/>
            <person name="Glavina Del Rio T."/>
            <person name="Copeland A."/>
            <person name="Tice H."/>
            <person name="Cheng J.-F."/>
            <person name="Lucas S."/>
            <person name="Chen F."/>
            <person name="Nolan M."/>
            <person name="Bruce D."/>
            <person name="Goodwin L."/>
            <person name="Pitluck S."/>
            <person name="Mavromatis K."/>
            <person name="Ivanova N."/>
            <person name="Ovchinnikova G."/>
            <person name="Pati A."/>
            <person name="Chen A."/>
            <person name="Palaniappan K."/>
            <person name="Land M."/>
            <person name="Hauser L."/>
            <person name="Chang Y.-J."/>
            <person name="Jeffries C.D."/>
            <person name="Chain P."/>
            <person name="Meincke L."/>
            <person name="Sims D."/>
            <person name="Brettin T."/>
            <person name="Detter J.C."/>
            <person name="Rohde M."/>
            <person name="Goeker M."/>
            <person name="Bristow J."/>
            <person name="Eisen J.A."/>
            <person name="Markowitz V."/>
            <person name="Kyrpides N.C."/>
            <person name="Klenk H.-P."/>
            <person name="Hugenholtz P."/>
        </authorList>
    </citation>
    <scope>NUCLEOTIDE SEQUENCE [LARGE SCALE GENOMIC DNA]</scope>
    <source>
        <strain evidence="2">DSM 14684 / CIP 108061 / JCM 11494 / NBRC 100937 / ID131577</strain>
    </source>
</reference>
<reference evidence="2" key="2">
    <citation type="submission" date="2010-01" db="EMBL/GenBank/DDBJ databases">
        <title>The complete genome of Conexibacter woesei DSM 14684.</title>
        <authorList>
            <consortium name="US DOE Joint Genome Institute (JGI-PGF)"/>
            <person name="Lucas S."/>
            <person name="Copeland A."/>
            <person name="Lapidus A."/>
            <person name="Glavina del Rio T."/>
            <person name="Dalin E."/>
            <person name="Tice H."/>
            <person name="Bruce D."/>
            <person name="Goodwin L."/>
            <person name="Pitluck S."/>
            <person name="Kyrpides N."/>
            <person name="Mavromatis K."/>
            <person name="Ivanova N."/>
            <person name="Mikhailova N."/>
            <person name="Chertkov O."/>
            <person name="Brettin T."/>
            <person name="Detter J.C."/>
            <person name="Han C."/>
            <person name="Larimer F."/>
            <person name="Land M."/>
            <person name="Hauser L."/>
            <person name="Markowitz V."/>
            <person name="Cheng J.-F."/>
            <person name="Hugenholtz P."/>
            <person name="Woyke T."/>
            <person name="Wu D."/>
            <person name="Pukall R."/>
            <person name="Steenblock K."/>
            <person name="Schneider S."/>
            <person name="Klenk H.-P."/>
            <person name="Eisen J.A."/>
        </authorList>
    </citation>
    <scope>NUCLEOTIDE SEQUENCE [LARGE SCALE GENOMIC DNA]</scope>
    <source>
        <strain evidence="2">DSM 14684 / CIP 108061 / JCM 11494 / NBRC 100937 / ID131577</strain>
    </source>
</reference>
<dbReference type="eggNOG" id="COG1549">
    <property type="taxonomic scope" value="Bacteria"/>
</dbReference>
<dbReference type="HOGENOM" id="CLU_870717_0_0_11"/>
<dbReference type="KEGG" id="cwo:Cwoe_4340"/>
<proteinExistence type="predicted"/>
<evidence type="ECO:0000313" key="1">
    <source>
        <dbReference type="EMBL" id="ADB52754.1"/>
    </source>
</evidence>
<organism evidence="1 2">
    <name type="scientific">Conexibacter woesei (strain DSM 14684 / CCUG 47730 / CIP 108061 / JCM 11494 / NBRC 100937 / ID131577)</name>
    <dbReference type="NCBI Taxonomy" id="469383"/>
    <lineage>
        <taxon>Bacteria</taxon>
        <taxon>Bacillati</taxon>
        <taxon>Actinomycetota</taxon>
        <taxon>Thermoleophilia</taxon>
        <taxon>Solirubrobacterales</taxon>
        <taxon>Conexibacteraceae</taxon>
        <taxon>Conexibacter</taxon>
    </lineage>
</organism>
<dbReference type="OrthoDB" id="8417662at2"/>
<dbReference type="Gene3D" id="3.40.50.10630">
    <property type="entry name" value="Uracil-DNA glycosylase-like"/>
    <property type="match status" value="1"/>
</dbReference>
<dbReference type="InterPro" id="IPR036895">
    <property type="entry name" value="Uracil-DNA_glycosylase-like_sf"/>
</dbReference>
<gene>
    <name evidence="1" type="ordered locus">Cwoe_4340</name>
</gene>
<dbReference type="STRING" id="469383.Cwoe_4340"/>